<gene>
    <name evidence="5" type="ORF">H9737_05215</name>
</gene>
<dbReference type="PANTHER" id="PTHR13778">
    <property type="entry name" value="GLYCOSYLTRANSFERASE 8 DOMAIN-CONTAINING PROTEIN"/>
    <property type="match status" value="1"/>
</dbReference>
<sequence>MDKARQSRVKIYISCHKDCAAVHNDVFTPVRQKDIVRFLQNGTEEDKFMAARANEYCELLTQYWAWKYGDADYYGFCQYRRYFEFNDKVRTNAHRSVRREYLNARTAEELGLNDADKLCREISRYDVIAPQPFNYYICTVYWQYKNADHLHIEDLDAVMEIIRTEYPDYERDAKDYLYGHYLYTCNMFVMRRALFEEYSAWLFAILRRFYQRRDMAALRYSGEAMRTPGHLGERLFGIYLTHLARQKRYEIGKRRIVLFGNTEPPFRASPAFGGDAVALFVPVSADTLAYAAVCLRSVADAASFDRRYDAVLLCSGVGEADKEKLRDVLHGRANFSLRFFDVDCLLDERMLSDLPAESRTAYMQLALPYLFAQYRRAVWLDAEIVALQDIAALYDCNLDEEDCCAAAADVCFAGGLNGYSPALREEYAAAVEKGVYAFAEPGVLVMNCAAMRAAYTEDALLHYVRDGVPGSAERRDLLNLLCCGRIRFLEYGWNFIPEREGEPRALACAFAPKEMYAAYRAAAASPMLVHFAGSERPWAEADSRYAHLFWRICRETPYAEVLLLSAGLGDAASGDGFWMRLLFPRGSRRRALLKKLGRRFRKI</sequence>
<keyword evidence="3" id="KW-0479">Metal-binding</keyword>
<dbReference type="Pfam" id="PF14393">
    <property type="entry name" value="DUF4422"/>
    <property type="match status" value="1"/>
</dbReference>
<dbReference type="GO" id="GO:0046872">
    <property type="term" value="F:metal ion binding"/>
    <property type="evidence" value="ECO:0007669"/>
    <property type="project" value="UniProtKB-KW"/>
</dbReference>
<feature type="domain" description="DUF4422" evidence="4">
    <location>
        <begin position="10"/>
        <end position="242"/>
    </location>
</feature>
<evidence type="ECO:0000259" key="4">
    <source>
        <dbReference type="Pfam" id="PF14393"/>
    </source>
</evidence>
<name>A0A9D1VVL6_9FIRM</name>
<protein>
    <submittedName>
        <fullName evidence="5">DUF4422 domain-containing protein</fullName>
    </submittedName>
</protein>
<comment type="caution">
    <text evidence="5">The sequence shown here is derived from an EMBL/GenBank/DDBJ whole genome shotgun (WGS) entry which is preliminary data.</text>
</comment>
<reference evidence="5" key="2">
    <citation type="submission" date="2021-04" db="EMBL/GenBank/DDBJ databases">
        <authorList>
            <person name="Gilroy R."/>
        </authorList>
    </citation>
    <scope>NUCLEOTIDE SEQUENCE</scope>
    <source>
        <strain evidence="5">26628</strain>
    </source>
</reference>
<dbReference type="Gene3D" id="3.90.550.10">
    <property type="entry name" value="Spore Coat Polysaccharide Biosynthesis Protein SpsA, Chain A"/>
    <property type="match status" value="1"/>
</dbReference>
<dbReference type="GO" id="GO:0016757">
    <property type="term" value="F:glycosyltransferase activity"/>
    <property type="evidence" value="ECO:0007669"/>
    <property type="project" value="UniProtKB-KW"/>
</dbReference>
<keyword evidence="2" id="KW-0808">Transferase</keyword>
<proteinExistence type="predicted"/>
<dbReference type="InterPro" id="IPR050748">
    <property type="entry name" value="Glycosyltrans_8_dom-fam"/>
</dbReference>
<organism evidence="5 6">
    <name type="scientific">Candidatus Borkfalkia faecigallinarum</name>
    <dbReference type="NCBI Taxonomy" id="2838509"/>
    <lineage>
        <taxon>Bacteria</taxon>
        <taxon>Bacillati</taxon>
        <taxon>Bacillota</taxon>
        <taxon>Clostridia</taxon>
        <taxon>Christensenellales</taxon>
        <taxon>Christensenellaceae</taxon>
        <taxon>Candidatus Borkfalkia</taxon>
    </lineage>
</organism>
<dbReference type="PANTHER" id="PTHR13778:SF47">
    <property type="entry name" value="LIPOPOLYSACCHARIDE 1,3-GALACTOSYLTRANSFERASE"/>
    <property type="match status" value="1"/>
</dbReference>
<dbReference type="Proteomes" id="UP000824249">
    <property type="component" value="Unassembled WGS sequence"/>
</dbReference>
<dbReference type="InterPro" id="IPR025536">
    <property type="entry name" value="DUF4422"/>
</dbReference>
<dbReference type="AlphaFoldDB" id="A0A9D1VVL6"/>
<accession>A0A9D1VVL6</accession>
<dbReference type="Pfam" id="PF01501">
    <property type="entry name" value="Glyco_transf_8"/>
    <property type="match status" value="1"/>
</dbReference>
<dbReference type="InterPro" id="IPR029044">
    <property type="entry name" value="Nucleotide-diphossugar_trans"/>
</dbReference>
<keyword evidence="1" id="KW-0328">Glycosyltransferase</keyword>
<dbReference type="InterPro" id="IPR002495">
    <property type="entry name" value="Glyco_trans_8"/>
</dbReference>
<evidence type="ECO:0000256" key="1">
    <source>
        <dbReference type="ARBA" id="ARBA00022676"/>
    </source>
</evidence>
<dbReference type="EMBL" id="DXFD01000081">
    <property type="protein sequence ID" value="HIX47072.1"/>
    <property type="molecule type" value="Genomic_DNA"/>
</dbReference>
<evidence type="ECO:0000256" key="3">
    <source>
        <dbReference type="ARBA" id="ARBA00022723"/>
    </source>
</evidence>
<evidence type="ECO:0000256" key="2">
    <source>
        <dbReference type="ARBA" id="ARBA00022679"/>
    </source>
</evidence>
<evidence type="ECO:0000313" key="5">
    <source>
        <dbReference type="EMBL" id="HIX47072.1"/>
    </source>
</evidence>
<dbReference type="SUPFAM" id="SSF53448">
    <property type="entry name" value="Nucleotide-diphospho-sugar transferases"/>
    <property type="match status" value="1"/>
</dbReference>
<evidence type="ECO:0000313" key="6">
    <source>
        <dbReference type="Proteomes" id="UP000824249"/>
    </source>
</evidence>
<reference evidence="5" key="1">
    <citation type="journal article" date="2021" name="PeerJ">
        <title>Extensive microbial diversity within the chicken gut microbiome revealed by metagenomics and culture.</title>
        <authorList>
            <person name="Gilroy R."/>
            <person name="Ravi A."/>
            <person name="Getino M."/>
            <person name="Pursley I."/>
            <person name="Horton D.L."/>
            <person name="Alikhan N.F."/>
            <person name="Baker D."/>
            <person name="Gharbi K."/>
            <person name="Hall N."/>
            <person name="Watson M."/>
            <person name="Adriaenssens E.M."/>
            <person name="Foster-Nyarko E."/>
            <person name="Jarju S."/>
            <person name="Secka A."/>
            <person name="Antonio M."/>
            <person name="Oren A."/>
            <person name="Chaudhuri R.R."/>
            <person name="La Ragione R."/>
            <person name="Hildebrand F."/>
            <person name="Pallen M.J."/>
        </authorList>
    </citation>
    <scope>NUCLEOTIDE SEQUENCE</scope>
    <source>
        <strain evidence="5">26628</strain>
    </source>
</reference>